<evidence type="ECO:0000313" key="7">
    <source>
        <dbReference type="Proteomes" id="UP001219525"/>
    </source>
</evidence>
<feature type="transmembrane region" description="Helical" evidence="4">
    <location>
        <begin position="234"/>
        <end position="257"/>
    </location>
</feature>
<comment type="subcellular location">
    <subcellularLocation>
        <location evidence="1">Membrane</location>
        <topology evidence="1">Multi-pass membrane protein</topology>
    </subcellularLocation>
</comment>
<dbReference type="PANTHER" id="PTHR11360:SF234">
    <property type="entry name" value="MFS-TYPE TRANSPORTER DBAD-RELATED"/>
    <property type="match status" value="1"/>
</dbReference>
<dbReference type="InterPro" id="IPR020846">
    <property type="entry name" value="MFS_dom"/>
</dbReference>
<keyword evidence="4" id="KW-1133">Transmembrane helix</keyword>
<feature type="transmembrane region" description="Helical" evidence="4">
    <location>
        <begin position="167"/>
        <end position="186"/>
    </location>
</feature>
<dbReference type="PANTHER" id="PTHR11360">
    <property type="entry name" value="MONOCARBOXYLATE TRANSPORTER"/>
    <property type="match status" value="1"/>
</dbReference>
<feature type="domain" description="Major facilitator superfamily (MFS) profile" evidence="5">
    <location>
        <begin position="235"/>
        <end position="418"/>
    </location>
</feature>
<feature type="transmembrane region" description="Helical" evidence="4">
    <location>
        <begin position="390"/>
        <end position="410"/>
    </location>
</feature>
<feature type="transmembrane region" description="Helical" evidence="4">
    <location>
        <begin position="108"/>
        <end position="126"/>
    </location>
</feature>
<dbReference type="SUPFAM" id="SSF103473">
    <property type="entry name" value="MFS general substrate transporter"/>
    <property type="match status" value="1"/>
</dbReference>
<evidence type="ECO:0000259" key="5">
    <source>
        <dbReference type="PROSITE" id="PS50850"/>
    </source>
</evidence>
<evidence type="ECO:0000256" key="1">
    <source>
        <dbReference type="ARBA" id="ARBA00004141"/>
    </source>
</evidence>
<evidence type="ECO:0000256" key="4">
    <source>
        <dbReference type="SAM" id="Phobius"/>
    </source>
</evidence>
<keyword evidence="4" id="KW-0812">Transmembrane</keyword>
<sequence>MTELEKSVSEEGANDAIPPSETPAVAQTSFPEGGRDAWLTVAGGWMVVFCSFGAVQSFAVYQDYYTRISLNEHPPSDISWIGSVQVFFLFAGGIVSGKLFDEGYFKHLLAGGSFIYLLSSFLLSLAKPHNFYQNFLAQGVGMGIGMGALLMYSIARVDLIFLPGRHLILALSVGAVCYPIMINHLFNGKTGFAWGVRAVSFLDLGLLLAANAMMRTRLLPRSVKVDWSGIMRDVPYWLCLIGIFLAFWGLYVPIFYIQLYAVKNGASKVLQTYVVAIMNAAGFFGRTVPMYFSDLWGPLIVIIPVTFISGCLAFAFLGARSDAGLIVFAILYGFFSGGLVSVSAPASALFSRNVGEIGTRIGLMCFVASFGLLTGNPISGALLHPPRYTWVQPIIFSGVTVLAGFCLLLLSHINRSKN</sequence>
<feature type="transmembrane region" description="Helical" evidence="4">
    <location>
        <begin position="37"/>
        <end position="58"/>
    </location>
</feature>
<dbReference type="InterPro" id="IPR036259">
    <property type="entry name" value="MFS_trans_sf"/>
</dbReference>
<keyword evidence="7" id="KW-1185">Reference proteome</keyword>
<dbReference type="Proteomes" id="UP001219525">
    <property type="component" value="Unassembled WGS sequence"/>
</dbReference>
<feature type="transmembrane region" description="Helical" evidence="4">
    <location>
        <begin position="132"/>
        <end position="155"/>
    </location>
</feature>
<comment type="caution">
    <text evidence="6">The sequence shown here is derived from an EMBL/GenBank/DDBJ whole genome shotgun (WGS) entry which is preliminary data.</text>
</comment>
<evidence type="ECO:0000256" key="3">
    <source>
        <dbReference type="SAM" id="MobiDB-lite"/>
    </source>
</evidence>
<feature type="region of interest" description="Disordered" evidence="3">
    <location>
        <begin position="1"/>
        <end position="26"/>
    </location>
</feature>
<gene>
    <name evidence="6" type="ORF">GGX14DRAFT_431772</name>
</gene>
<evidence type="ECO:0000313" key="6">
    <source>
        <dbReference type="EMBL" id="KAJ7220689.1"/>
    </source>
</evidence>
<dbReference type="PROSITE" id="PS50850">
    <property type="entry name" value="MFS"/>
    <property type="match status" value="1"/>
</dbReference>
<reference evidence="6" key="1">
    <citation type="submission" date="2023-03" db="EMBL/GenBank/DDBJ databases">
        <title>Massive genome expansion in bonnet fungi (Mycena s.s.) driven by repeated elements and novel gene families across ecological guilds.</title>
        <authorList>
            <consortium name="Lawrence Berkeley National Laboratory"/>
            <person name="Harder C.B."/>
            <person name="Miyauchi S."/>
            <person name="Viragh M."/>
            <person name="Kuo A."/>
            <person name="Thoen E."/>
            <person name="Andreopoulos B."/>
            <person name="Lu D."/>
            <person name="Skrede I."/>
            <person name="Drula E."/>
            <person name="Henrissat B."/>
            <person name="Morin E."/>
            <person name="Kohler A."/>
            <person name="Barry K."/>
            <person name="LaButti K."/>
            <person name="Morin E."/>
            <person name="Salamov A."/>
            <person name="Lipzen A."/>
            <person name="Mereny Z."/>
            <person name="Hegedus B."/>
            <person name="Baldrian P."/>
            <person name="Stursova M."/>
            <person name="Weitz H."/>
            <person name="Taylor A."/>
            <person name="Grigoriev I.V."/>
            <person name="Nagy L.G."/>
            <person name="Martin F."/>
            <person name="Kauserud H."/>
        </authorList>
    </citation>
    <scope>NUCLEOTIDE SEQUENCE</scope>
    <source>
        <strain evidence="6">9144</strain>
    </source>
</reference>
<feature type="transmembrane region" description="Helical" evidence="4">
    <location>
        <begin position="323"/>
        <end position="349"/>
    </location>
</feature>
<keyword evidence="4" id="KW-0472">Membrane</keyword>
<feature type="transmembrane region" description="Helical" evidence="4">
    <location>
        <begin position="361"/>
        <end position="384"/>
    </location>
</feature>
<dbReference type="GO" id="GO:0016020">
    <property type="term" value="C:membrane"/>
    <property type="evidence" value="ECO:0007669"/>
    <property type="project" value="UniProtKB-SubCell"/>
</dbReference>
<feature type="transmembrane region" description="Helical" evidence="4">
    <location>
        <begin position="192"/>
        <end position="213"/>
    </location>
</feature>
<accession>A0AAD6VUQ4</accession>
<organism evidence="6 7">
    <name type="scientific">Mycena pura</name>
    <dbReference type="NCBI Taxonomy" id="153505"/>
    <lineage>
        <taxon>Eukaryota</taxon>
        <taxon>Fungi</taxon>
        <taxon>Dikarya</taxon>
        <taxon>Basidiomycota</taxon>
        <taxon>Agaricomycotina</taxon>
        <taxon>Agaricomycetes</taxon>
        <taxon>Agaricomycetidae</taxon>
        <taxon>Agaricales</taxon>
        <taxon>Marasmiineae</taxon>
        <taxon>Mycenaceae</taxon>
        <taxon>Mycena</taxon>
    </lineage>
</organism>
<feature type="transmembrane region" description="Helical" evidence="4">
    <location>
        <begin position="78"/>
        <end position="96"/>
    </location>
</feature>
<proteinExistence type="inferred from homology"/>
<dbReference type="Pfam" id="PF07690">
    <property type="entry name" value="MFS_1"/>
    <property type="match status" value="1"/>
</dbReference>
<feature type="transmembrane region" description="Helical" evidence="4">
    <location>
        <begin position="295"/>
        <end position="317"/>
    </location>
</feature>
<dbReference type="Gene3D" id="1.20.1250.20">
    <property type="entry name" value="MFS general substrate transporter like domains"/>
    <property type="match status" value="2"/>
</dbReference>
<dbReference type="GO" id="GO:0022857">
    <property type="term" value="F:transmembrane transporter activity"/>
    <property type="evidence" value="ECO:0007669"/>
    <property type="project" value="InterPro"/>
</dbReference>
<dbReference type="AlphaFoldDB" id="A0AAD6VUQ4"/>
<name>A0AAD6VUQ4_9AGAR</name>
<feature type="transmembrane region" description="Helical" evidence="4">
    <location>
        <begin position="269"/>
        <end position="288"/>
    </location>
</feature>
<dbReference type="InterPro" id="IPR050327">
    <property type="entry name" value="Proton-linked_MCT"/>
</dbReference>
<protein>
    <submittedName>
        <fullName evidence="6">MFS general substrate transporter</fullName>
    </submittedName>
</protein>
<comment type="similarity">
    <text evidence="2">Belongs to the major facilitator superfamily. Monocarboxylate porter (TC 2.A.1.13) family.</text>
</comment>
<evidence type="ECO:0000256" key="2">
    <source>
        <dbReference type="ARBA" id="ARBA00006727"/>
    </source>
</evidence>
<dbReference type="EMBL" id="JARJCW010000009">
    <property type="protein sequence ID" value="KAJ7220689.1"/>
    <property type="molecule type" value="Genomic_DNA"/>
</dbReference>
<dbReference type="InterPro" id="IPR011701">
    <property type="entry name" value="MFS"/>
</dbReference>